<keyword evidence="3" id="KW-1185">Reference proteome</keyword>
<dbReference type="InterPro" id="IPR031982">
    <property type="entry name" value="PilE-like"/>
</dbReference>
<keyword evidence="1" id="KW-1133">Transmembrane helix</keyword>
<proteinExistence type="predicted"/>
<dbReference type="InterPro" id="IPR045584">
    <property type="entry name" value="Pilin-like"/>
</dbReference>
<protein>
    <submittedName>
        <fullName evidence="2">Type IV pilin protein</fullName>
    </submittedName>
</protein>
<dbReference type="Gene3D" id="3.30.700.10">
    <property type="entry name" value="Glycoprotein, Type 4 Pilin"/>
    <property type="match status" value="1"/>
</dbReference>
<dbReference type="SUPFAM" id="SSF54523">
    <property type="entry name" value="Pili subunits"/>
    <property type="match status" value="1"/>
</dbReference>
<dbReference type="NCBIfam" id="TIGR02532">
    <property type="entry name" value="IV_pilin_GFxxxE"/>
    <property type="match status" value="1"/>
</dbReference>
<dbReference type="RefSeq" id="WP_273638453.1">
    <property type="nucleotide sequence ID" value="NZ_JAQQXP010000001.1"/>
</dbReference>
<feature type="transmembrane region" description="Helical" evidence="1">
    <location>
        <begin position="6"/>
        <end position="29"/>
    </location>
</feature>
<evidence type="ECO:0000313" key="2">
    <source>
        <dbReference type="EMBL" id="MDC8829880.1"/>
    </source>
</evidence>
<comment type="caution">
    <text evidence="2">The sequence shown here is derived from an EMBL/GenBank/DDBJ whole genome shotgun (WGS) entry which is preliminary data.</text>
</comment>
<dbReference type="Pfam" id="PF07963">
    <property type="entry name" value="N_methyl"/>
    <property type="match status" value="1"/>
</dbReference>
<dbReference type="Pfam" id="PF16732">
    <property type="entry name" value="ComP_DUS"/>
    <property type="match status" value="1"/>
</dbReference>
<gene>
    <name evidence="2" type="ORF">OIK42_03785</name>
</gene>
<dbReference type="PANTHER" id="PTHR30093:SF47">
    <property type="entry name" value="TYPE IV PILUS NON-CORE MINOR PILIN PILE"/>
    <property type="match status" value="1"/>
</dbReference>
<organism evidence="2 3">
    <name type="scientific">Alteromonas gilva</name>
    <dbReference type="NCBI Taxonomy" id="2987522"/>
    <lineage>
        <taxon>Bacteria</taxon>
        <taxon>Pseudomonadati</taxon>
        <taxon>Pseudomonadota</taxon>
        <taxon>Gammaproteobacteria</taxon>
        <taxon>Alteromonadales</taxon>
        <taxon>Alteromonadaceae</taxon>
        <taxon>Alteromonas/Salinimonas group</taxon>
        <taxon>Alteromonas</taxon>
    </lineage>
</organism>
<evidence type="ECO:0000256" key="1">
    <source>
        <dbReference type="SAM" id="Phobius"/>
    </source>
</evidence>
<dbReference type="InterPro" id="IPR012902">
    <property type="entry name" value="N_methyl_site"/>
</dbReference>
<dbReference type="EMBL" id="JAQQXP010000001">
    <property type="protein sequence ID" value="MDC8829880.1"/>
    <property type="molecule type" value="Genomic_DNA"/>
</dbReference>
<sequence length="132" mass="13998">MRSPGFTLVELMIVVAIIGILMALAVPVYQSHIAKSKRVSVQAELMQHAQVLERVYSRQGSYPTTYTTSGVDGYTISYQPGPANSPAPSGYTITATAVSGSTQSNDRQDGTLCTPLSLNSTGLRTPAVCWGS</sequence>
<keyword evidence="1" id="KW-0812">Transmembrane</keyword>
<name>A0ABT5KYN4_9ALTE</name>
<accession>A0ABT5KYN4</accession>
<keyword evidence="1" id="KW-0472">Membrane</keyword>
<reference evidence="2 3" key="1">
    <citation type="submission" date="2022-10" db="EMBL/GenBank/DDBJ databases">
        <title>Alteromonas sp. chi3 Genome sequencing.</title>
        <authorList>
            <person name="Park S."/>
        </authorList>
    </citation>
    <scope>NUCLEOTIDE SEQUENCE [LARGE SCALE GENOMIC DNA]</scope>
    <source>
        <strain evidence="3">chi3</strain>
    </source>
</reference>
<evidence type="ECO:0000313" key="3">
    <source>
        <dbReference type="Proteomes" id="UP001218788"/>
    </source>
</evidence>
<dbReference type="PANTHER" id="PTHR30093">
    <property type="entry name" value="GENERAL SECRETION PATHWAY PROTEIN G"/>
    <property type="match status" value="1"/>
</dbReference>
<dbReference type="Proteomes" id="UP001218788">
    <property type="component" value="Unassembled WGS sequence"/>
</dbReference>